<keyword evidence="1" id="KW-0805">Transcription regulation</keyword>
<feature type="domain" description="HTH gntR-type" evidence="4">
    <location>
        <begin position="13"/>
        <end position="80"/>
    </location>
</feature>
<keyword evidence="3" id="KW-0804">Transcription</keyword>
<dbReference type="Pfam" id="PF00392">
    <property type="entry name" value="GntR"/>
    <property type="match status" value="1"/>
</dbReference>
<dbReference type="PANTHER" id="PTHR43537">
    <property type="entry name" value="TRANSCRIPTIONAL REGULATOR, GNTR FAMILY"/>
    <property type="match status" value="1"/>
</dbReference>
<accession>A0ABM8V9Y6</accession>
<evidence type="ECO:0000259" key="4">
    <source>
        <dbReference type="PROSITE" id="PS50949"/>
    </source>
</evidence>
<keyword evidence="6" id="KW-1185">Reference proteome</keyword>
<reference evidence="5 6" key="1">
    <citation type="submission" date="2021-06" db="EMBL/GenBank/DDBJ databases">
        <authorList>
            <person name="Criscuolo A."/>
        </authorList>
    </citation>
    <scope>NUCLEOTIDE SEQUENCE [LARGE SCALE GENOMIC DNA]</scope>
    <source>
        <strain evidence="6">CIP 111802</strain>
    </source>
</reference>
<dbReference type="SMART" id="SM00895">
    <property type="entry name" value="FCD"/>
    <property type="match status" value="1"/>
</dbReference>
<dbReference type="PANTHER" id="PTHR43537:SF6">
    <property type="entry name" value="HTH-TYPE TRANSCRIPTIONAL REPRESSOR RSPR"/>
    <property type="match status" value="1"/>
</dbReference>
<dbReference type="InterPro" id="IPR000524">
    <property type="entry name" value="Tscrpt_reg_HTH_GntR"/>
</dbReference>
<sequence>MSLQIDGVRDSKGSVRDYVHDTLKKNIMELRLEPGRFISEKEAVELLQVSRTPIREAFVKLSQEELIETFPQKGSFISLIDMRHVEESKFVRTELETAIVRQACELLSNEQILHLNNLVSLQRLCIEENNNHRLFELDEEFHGMIMAGCGKMRTWAMLQQMNTHYNRMRYLHLLTDKFDWEHLISQHSDIVSAIRERNADEAERVMLEHMNRIELEKAELRMKYPSYFK</sequence>
<keyword evidence="2" id="KW-0238">DNA-binding</keyword>
<organism evidence="5 6">
    <name type="scientific">Paenibacillus allorhizosphaerae</name>
    <dbReference type="NCBI Taxonomy" id="2849866"/>
    <lineage>
        <taxon>Bacteria</taxon>
        <taxon>Bacillati</taxon>
        <taxon>Bacillota</taxon>
        <taxon>Bacilli</taxon>
        <taxon>Bacillales</taxon>
        <taxon>Paenibacillaceae</taxon>
        <taxon>Paenibacillus</taxon>
    </lineage>
</organism>
<dbReference type="InterPro" id="IPR011711">
    <property type="entry name" value="GntR_C"/>
</dbReference>
<proteinExistence type="predicted"/>
<dbReference type="Pfam" id="PF07729">
    <property type="entry name" value="FCD"/>
    <property type="match status" value="1"/>
</dbReference>
<evidence type="ECO:0000256" key="2">
    <source>
        <dbReference type="ARBA" id="ARBA00023125"/>
    </source>
</evidence>
<evidence type="ECO:0000313" key="6">
    <source>
        <dbReference type="Proteomes" id="UP000730618"/>
    </source>
</evidence>
<protein>
    <submittedName>
        <fullName evidence="5">HTH-type transcriptional repressor RspR</fullName>
    </submittedName>
</protein>
<comment type="caution">
    <text evidence="5">The sequence shown here is derived from an EMBL/GenBank/DDBJ whole genome shotgun (WGS) entry which is preliminary data.</text>
</comment>
<name>A0ABM8V9Y6_9BACL</name>
<dbReference type="SMART" id="SM00345">
    <property type="entry name" value="HTH_GNTR"/>
    <property type="match status" value="1"/>
</dbReference>
<gene>
    <name evidence="5" type="primary">rspR_1</name>
    <name evidence="5" type="ORF">PAECIP111802_00112</name>
</gene>
<dbReference type="PROSITE" id="PS50949">
    <property type="entry name" value="HTH_GNTR"/>
    <property type="match status" value="1"/>
</dbReference>
<dbReference type="RefSeq" id="WP_218096509.1">
    <property type="nucleotide sequence ID" value="NZ_CAJVCE010000001.1"/>
</dbReference>
<dbReference type="EMBL" id="CAJVCE010000001">
    <property type="protein sequence ID" value="CAG7614823.1"/>
    <property type="molecule type" value="Genomic_DNA"/>
</dbReference>
<dbReference type="Proteomes" id="UP000730618">
    <property type="component" value="Unassembled WGS sequence"/>
</dbReference>
<evidence type="ECO:0000313" key="5">
    <source>
        <dbReference type="EMBL" id="CAG7614823.1"/>
    </source>
</evidence>
<evidence type="ECO:0000256" key="1">
    <source>
        <dbReference type="ARBA" id="ARBA00023015"/>
    </source>
</evidence>
<evidence type="ECO:0000256" key="3">
    <source>
        <dbReference type="ARBA" id="ARBA00023163"/>
    </source>
</evidence>